<name>A0A1H7V7V4_9BACT</name>
<dbReference type="RefSeq" id="WP_093882215.1">
    <property type="nucleotide sequence ID" value="NZ_FOBS01000003.1"/>
</dbReference>
<sequence length="229" mass="25779">MKAGFQLDIVLESDLYNDRVVARKAMVYDVLDQRFIISQTSPPLYRRHIGARVNASYLVKGREPETKQVLRMGIPATVVEYLEAYPLSSSNLVPAFVLQQKGEPSEINLRTHYRVRPTSGSDLTILANGERVNLINLSLGGMQFSHRRRNPPMEYGDVALTLSSGGRAYKIEGKIIRISSNSPAATGRIQDLEYVTVKFLNMDRDVEFFLGKKILMIERQLISDGKSTD</sequence>
<dbReference type="Pfam" id="PF07238">
    <property type="entry name" value="PilZ"/>
    <property type="match status" value="1"/>
</dbReference>
<keyword evidence="3" id="KW-1185">Reference proteome</keyword>
<proteinExistence type="predicted"/>
<evidence type="ECO:0000259" key="1">
    <source>
        <dbReference type="Pfam" id="PF07238"/>
    </source>
</evidence>
<gene>
    <name evidence="2" type="ORF">SAMN04489760_10375</name>
</gene>
<organism evidence="2 3">
    <name type="scientific">Syntrophus gentianae</name>
    <dbReference type="NCBI Taxonomy" id="43775"/>
    <lineage>
        <taxon>Bacteria</taxon>
        <taxon>Pseudomonadati</taxon>
        <taxon>Thermodesulfobacteriota</taxon>
        <taxon>Syntrophia</taxon>
        <taxon>Syntrophales</taxon>
        <taxon>Syntrophaceae</taxon>
        <taxon>Syntrophus</taxon>
    </lineage>
</organism>
<dbReference type="EMBL" id="FOBS01000003">
    <property type="protein sequence ID" value="SEM05110.1"/>
    <property type="molecule type" value="Genomic_DNA"/>
</dbReference>
<dbReference type="GO" id="GO:0035438">
    <property type="term" value="F:cyclic-di-GMP binding"/>
    <property type="evidence" value="ECO:0007669"/>
    <property type="project" value="InterPro"/>
</dbReference>
<reference evidence="2 3" key="1">
    <citation type="submission" date="2016-10" db="EMBL/GenBank/DDBJ databases">
        <authorList>
            <person name="de Groot N.N."/>
        </authorList>
    </citation>
    <scope>NUCLEOTIDE SEQUENCE [LARGE SCALE GENOMIC DNA]</scope>
    <source>
        <strain evidence="2 3">DSM 8423</strain>
    </source>
</reference>
<dbReference type="OrthoDB" id="5504768at2"/>
<accession>A0A1H7V7V4</accession>
<dbReference type="Proteomes" id="UP000198744">
    <property type="component" value="Unassembled WGS sequence"/>
</dbReference>
<feature type="domain" description="PilZ" evidence="1">
    <location>
        <begin position="109"/>
        <end position="205"/>
    </location>
</feature>
<dbReference type="AlphaFoldDB" id="A0A1H7V7V4"/>
<evidence type="ECO:0000313" key="2">
    <source>
        <dbReference type="EMBL" id="SEM05110.1"/>
    </source>
</evidence>
<protein>
    <submittedName>
        <fullName evidence="2">PilZ domain-containing protein</fullName>
    </submittedName>
</protein>
<dbReference type="InterPro" id="IPR009875">
    <property type="entry name" value="PilZ_domain"/>
</dbReference>
<evidence type="ECO:0000313" key="3">
    <source>
        <dbReference type="Proteomes" id="UP000198744"/>
    </source>
</evidence>